<evidence type="ECO:0000313" key="3">
    <source>
        <dbReference type="Proteomes" id="UP000029096"/>
    </source>
</evidence>
<proteinExistence type="predicted"/>
<dbReference type="AlphaFoldDB" id="A0A086ZEG6"/>
<dbReference type="EMBL" id="JGYP01000005">
    <property type="protein sequence ID" value="KFI44916.1"/>
    <property type="molecule type" value="Genomic_DNA"/>
</dbReference>
<keyword evidence="1" id="KW-0812">Transmembrane</keyword>
<keyword evidence="1" id="KW-1133">Transmembrane helix</keyword>
<comment type="caution">
    <text evidence="2">The sequence shown here is derived from an EMBL/GenBank/DDBJ whole genome shotgun (WGS) entry which is preliminary data.</text>
</comment>
<dbReference type="Proteomes" id="UP000029096">
    <property type="component" value="Unassembled WGS sequence"/>
</dbReference>
<feature type="transmembrane region" description="Helical" evidence="1">
    <location>
        <begin position="50"/>
        <end position="69"/>
    </location>
</feature>
<name>A0A086ZEG6_9BIFI</name>
<evidence type="ECO:0000256" key="1">
    <source>
        <dbReference type="SAM" id="Phobius"/>
    </source>
</evidence>
<reference evidence="2 3" key="1">
    <citation type="submission" date="2014-03" db="EMBL/GenBank/DDBJ databases">
        <title>Genomics of Bifidobacteria.</title>
        <authorList>
            <person name="Ventura M."/>
            <person name="Milani C."/>
            <person name="Lugli G.A."/>
        </authorList>
    </citation>
    <scope>NUCLEOTIDE SEQUENCE [LARGE SCALE GENOMIC DNA]</scope>
    <source>
        <strain evidence="2 3">DSM 22767</strain>
    </source>
</reference>
<dbReference type="InterPro" id="IPR021707">
    <property type="entry name" value="DUF3290"/>
</dbReference>
<keyword evidence="3" id="KW-1185">Reference proteome</keyword>
<evidence type="ECO:0008006" key="4">
    <source>
        <dbReference type="Google" id="ProtNLM"/>
    </source>
</evidence>
<dbReference type="eggNOG" id="ENOG5030W3R">
    <property type="taxonomic scope" value="Bacteria"/>
</dbReference>
<evidence type="ECO:0000313" key="2">
    <source>
        <dbReference type="EMBL" id="KFI44916.1"/>
    </source>
</evidence>
<gene>
    <name evidence="2" type="ORF">BBOH_1647</name>
</gene>
<dbReference type="OrthoDB" id="3191971at2"/>
<organism evidence="2 3">
    <name type="scientific">Bifidobacterium bohemicum DSM 22767</name>
    <dbReference type="NCBI Taxonomy" id="1437606"/>
    <lineage>
        <taxon>Bacteria</taxon>
        <taxon>Bacillati</taxon>
        <taxon>Actinomycetota</taxon>
        <taxon>Actinomycetes</taxon>
        <taxon>Bifidobacteriales</taxon>
        <taxon>Bifidobacteriaceae</taxon>
        <taxon>Bifidobacterium</taxon>
    </lineage>
</organism>
<dbReference type="Pfam" id="PF11694">
    <property type="entry name" value="DUF3290"/>
    <property type="match status" value="1"/>
</dbReference>
<dbReference type="STRING" id="1437606.BBOH_1647"/>
<keyword evidence="1" id="KW-0472">Membrane</keyword>
<dbReference type="RefSeq" id="WP_033520819.1">
    <property type="nucleotide sequence ID" value="NZ_JDUS01000004.1"/>
</dbReference>
<feature type="transmembrane region" description="Helical" evidence="1">
    <location>
        <begin position="17"/>
        <end position="38"/>
    </location>
</feature>
<accession>A0A086ZEG6</accession>
<sequence>MTFYGIGYLKNQHSLNMFIGFAIIGVLCLALVVFTVLYLRHRLQTKYRDLGIIALLLVVVAFGSGYTRFEKSETNTAKATQMVGFVQQVAKDSGVDQDKVFVNSKYLNQDVIVKVDKKYYTVELNTDYTAYRLTPTYMLADVTIER</sequence>
<protein>
    <recommendedName>
        <fullName evidence="4">DUF3290 domain-containing protein</fullName>
    </recommendedName>
</protein>